<dbReference type="InterPro" id="IPR036291">
    <property type="entry name" value="NAD(P)-bd_dom_sf"/>
</dbReference>
<dbReference type="SUPFAM" id="SSF51735">
    <property type="entry name" value="NAD(P)-binding Rossmann-fold domains"/>
    <property type="match status" value="1"/>
</dbReference>
<dbReference type="Gene3D" id="3.40.50.720">
    <property type="entry name" value="NAD(P)-binding Rossmann-like Domain"/>
    <property type="match status" value="1"/>
</dbReference>
<dbReference type="InterPro" id="IPR016040">
    <property type="entry name" value="NAD(P)-bd_dom"/>
</dbReference>
<dbReference type="OrthoDB" id="4248066at2"/>
<name>A0A0M5M062_9MICC</name>
<dbReference type="RefSeq" id="WP_062007614.1">
    <property type="nucleotide sequence ID" value="NZ_CP012677.1"/>
</dbReference>
<dbReference type="EMBL" id="CP012677">
    <property type="protein sequence ID" value="ALE93032.1"/>
    <property type="molecule type" value="Genomic_DNA"/>
</dbReference>
<evidence type="ECO:0000313" key="3">
    <source>
        <dbReference type="Proteomes" id="UP000062833"/>
    </source>
</evidence>
<gene>
    <name evidence="2" type="ORF">AOC05_13110</name>
</gene>
<evidence type="ECO:0000259" key="1">
    <source>
        <dbReference type="Pfam" id="PF13460"/>
    </source>
</evidence>
<dbReference type="PANTHER" id="PTHR15020">
    <property type="entry name" value="FLAVIN REDUCTASE-RELATED"/>
    <property type="match status" value="1"/>
</dbReference>
<dbReference type="KEGG" id="aaq:AOC05_13110"/>
<keyword evidence="3" id="KW-1185">Reference proteome</keyword>
<proteinExistence type="predicted"/>
<dbReference type="Pfam" id="PF13460">
    <property type="entry name" value="NAD_binding_10"/>
    <property type="match status" value="1"/>
</dbReference>
<organism evidence="2 3">
    <name type="scientific">Arthrobacter alpinus</name>
    <dbReference type="NCBI Taxonomy" id="656366"/>
    <lineage>
        <taxon>Bacteria</taxon>
        <taxon>Bacillati</taxon>
        <taxon>Actinomycetota</taxon>
        <taxon>Actinomycetes</taxon>
        <taxon>Micrococcales</taxon>
        <taxon>Micrococcaceae</taxon>
        <taxon>Arthrobacter</taxon>
    </lineage>
</organism>
<reference evidence="3" key="1">
    <citation type="submission" date="2015-09" db="EMBL/GenBank/DDBJ databases">
        <title>Complete genome of Arthrobacter alpinus strain R3.8.</title>
        <authorList>
            <person name="See-Too W.S."/>
            <person name="Chan K.G."/>
        </authorList>
    </citation>
    <scope>NUCLEOTIDE SEQUENCE [LARGE SCALE GENOMIC DNA]</scope>
    <source>
        <strain evidence="3">R3.8</strain>
    </source>
</reference>
<dbReference type="PATRIC" id="fig|656366.3.peg.2830"/>
<protein>
    <submittedName>
        <fullName evidence="2">NAD-dependent dehydratase</fullName>
    </submittedName>
</protein>
<feature type="domain" description="NAD(P)-binding" evidence="1">
    <location>
        <begin position="8"/>
        <end position="193"/>
    </location>
</feature>
<evidence type="ECO:0000313" key="2">
    <source>
        <dbReference type="EMBL" id="ALE93032.1"/>
    </source>
</evidence>
<dbReference type="AlphaFoldDB" id="A0A0M5M062"/>
<accession>A0A0M5M062</accession>
<dbReference type="PANTHER" id="PTHR15020:SF50">
    <property type="entry name" value="UPF0659 PROTEIN YMR090W"/>
    <property type="match status" value="1"/>
</dbReference>
<sequence>MSSILIIGGHGKIALLLAPLLREAGVEVTSLIRNAAHIDDVVAAGGTPVVHDVASSSVPELAELFAGHDAIVFSAGAGGGSPERTYAVDRDAAIHSMDAAVAAGVPRYVMVSYMGAGLNHGVPPEDSFFAYAEAKAAADAHLRGSALAWTILGPGALTLDPASGNITTTPEKSQSNTSRGNVALVAAAVLARPETIGRTIEFTDGDVPIDQALNP</sequence>
<dbReference type="Proteomes" id="UP000062833">
    <property type="component" value="Chromosome"/>
</dbReference>